<sequence>MGQIVFNLRVHPRNMRKLTRTQTTVPLIVLDDDPAVADHARALFAQNVPVAVVSSQYSTVVPFMLGNNGYTVALVADVDDPDQLAEAIVIVERRLGRVGSVVRYAADLPAVTARRSAVSAA</sequence>
<proteinExistence type="predicted"/>
<dbReference type="eggNOG" id="ENOG5031VY7">
    <property type="taxonomic scope" value="Bacteria"/>
</dbReference>
<reference evidence="1 2" key="1">
    <citation type="submission" date="2012-08" db="EMBL/GenBank/DDBJ databases">
        <title>Whole genome shotgun sequence of Gordonia rhizosphera NBRC 16068.</title>
        <authorList>
            <person name="Takarada H."/>
            <person name="Isaki S."/>
            <person name="Hosoyama A."/>
            <person name="Tsuchikane K."/>
            <person name="Katsumata H."/>
            <person name="Baba S."/>
            <person name="Ohji S."/>
            <person name="Yamazaki S."/>
            <person name="Fujita N."/>
        </authorList>
    </citation>
    <scope>NUCLEOTIDE SEQUENCE [LARGE SCALE GENOMIC DNA]</scope>
    <source>
        <strain evidence="1 2">NBRC 16068</strain>
    </source>
</reference>
<keyword evidence="2" id="KW-1185">Reference proteome</keyword>
<comment type="caution">
    <text evidence="1">The sequence shown here is derived from an EMBL/GenBank/DDBJ whole genome shotgun (WGS) entry which is preliminary data.</text>
</comment>
<organism evidence="1 2">
    <name type="scientific">Gordonia rhizosphera NBRC 16068</name>
    <dbReference type="NCBI Taxonomy" id="1108045"/>
    <lineage>
        <taxon>Bacteria</taxon>
        <taxon>Bacillati</taxon>
        <taxon>Actinomycetota</taxon>
        <taxon>Actinomycetes</taxon>
        <taxon>Mycobacteriales</taxon>
        <taxon>Gordoniaceae</taxon>
        <taxon>Gordonia</taxon>
    </lineage>
</organism>
<dbReference type="AlphaFoldDB" id="K6W3Z1"/>
<protein>
    <submittedName>
        <fullName evidence="1">Uncharacterized protein</fullName>
    </submittedName>
</protein>
<dbReference type="EMBL" id="BAHC01000247">
    <property type="protein sequence ID" value="GAB93870.1"/>
    <property type="molecule type" value="Genomic_DNA"/>
</dbReference>
<gene>
    <name evidence="1" type="ORF">GORHZ_247_00080</name>
</gene>
<evidence type="ECO:0000313" key="2">
    <source>
        <dbReference type="Proteomes" id="UP000008363"/>
    </source>
</evidence>
<accession>K6W3Z1</accession>
<name>K6W3Z1_9ACTN</name>
<evidence type="ECO:0000313" key="1">
    <source>
        <dbReference type="EMBL" id="GAB93870.1"/>
    </source>
</evidence>
<dbReference type="Proteomes" id="UP000008363">
    <property type="component" value="Unassembled WGS sequence"/>
</dbReference>